<evidence type="ECO:0000256" key="2">
    <source>
        <dbReference type="SAM" id="Phobius"/>
    </source>
</evidence>
<evidence type="ECO:0000256" key="1">
    <source>
        <dbReference type="ARBA" id="ARBA00006464"/>
    </source>
</evidence>
<dbReference type="Pfam" id="PF02397">
    <property type="entry name" value="Bac_transf"/>
    <property type="match status" value="1"/>
</dbReference>
<gene>
    <name evidence="4" type="ORF">HYN46_16370</name>
</gene>
<dbReference type="RefSeq" id="WP_114900379.1">
    <property type="nucleotide sequence ID" value="NZ_CP031222.1"/>
</dbReference>
<feature type="transmembrane region" description="Helical" evidence="2">
    <location>
        <begin position="12"/>
        <end position="32"/>
    </location>
</feature>
<keyword evidence="2" id="KW-0472">Membrane</keyword>
<dbReference type="EMBL" id="CP031222">
    <property type="protein sequence ID" value="AXI04271.1"/>
    <property type="molecule type" value="Genomic_DNA"/>
</dbReference>
<dbReference type="AlphaFoldDB" id="A0A345PAG2"/>
<evidence type="ECO:0000259" key="3">
    <source>
        <dbReference type="Pfam" id="PF02397"/>
    </source>
</evidence>
<evidence type="ECO:0000313" key="4">
    <source>
        <dbReference type="EMBL" id="AXI04271.1"/>
    </source>
</evidence>
<keyword evidence="5" id="KW-1185">Reference proteome</keyword>
<dbReference type="InterPro" id="IPR003362">
    <property type="entry name" value="Bact_transf"/>
</dbReference>
<dbReference type="Proteomes" id="UP000253940">
    <property type="component" value="Chromosome"/>
</dbReference>
<accession>A0A345PAG2</accession>
<keyword evidence="2" id="KW-1133">Transmembrane helix</keyword>
<dbReference type="GO" id="GO:0016780">
    <property type="term" value="F:phosphotransferase activity, for other substituted phosphate groups"/>
    <property type="evidence" value="ECO:0007669"/>
    <property type="project" value="TreeGrafter"/>
</dbReference>
<reference evidence="4 5" key="1">
    <citation type="submission" date="2018-07" db="EMBL/GenBank/DDBJ databases">
        <title>Genome sequencing of Moraxellaceae gen. HYN0046.</title>
        <authorList>
            <person name="Kim M."/>
            <person name="Yi H."/>
        </authorList>
    </citation>
    <scope>NUCLEOTIDE SEQUENCE [LARGE SCALE GENOMIC DNA]</scope>
    <source>
        <strain evidence="4 5">HYN0046</strain>
    </source>
</reference>
<organism evidence="4 5">
    <name type="scientific">Aquirhabdus parva</name>
    <dbReference type="NCBI Taxonomy" id="2283318"/>
    <lineage>
        <taxon>Bacteria</taxon>
        <taxon>Pseudomonadati</taxon>
        <taxon>Pseudomonadota</taxon>
        <taxon>Gammaproteobacteria</taxon>
        <taxon>Moraxellales</taxon>
        <taxon>Moraxellaceae</taxon>
        <taxon>Aquirhabdus</taxon>
    </lineage>
</organism>
<proteinExistence type="inferred from homology"/>
<keyword evidence="4" id="KW-0808">Transferase</keyword>
<keyword evidence="2" id="KW-0812">Transmembrane</keyword>
<evidence type="ECO:0000313" key="5">
    <source>
        <dbReference type="Proteomes" id="UP000253940"/>
    </source>
</evidence>
<dbReference type="PANTHER" id="PTHR30576:SF20">
    <property type="entry name" value="QUINOVOSAMINEPHOSPHOTRANSFERAE-RELATED"/>
    <property type="match status" value="1"/>
</dbReference>
<dbReference type="OrthoDB" id="9808602at2"/>
<sequence length="232" mass="26778">MYHALKRIFDIVLSILLVCILSPVALIVAVLIKIESSGPVFFNQARTGRFEQPFYILKFRTMYHESTGLNITASSDSRITRVGRILRKTKLDEIPQLLNVLKGEMSIVGPRPEVLSHLPYYDQEAKKIIFAYRPGITDLASLLYIHEERLLAESNDPLKTYFEVILPEKNRLRVRHLVQESFLFDIKVFIWTGLKILLRNHMPVIDCPEDVKRTPPLKVMIHEHSETNKDAA</sequence>
<name>A0A345PAG2_9GAMM</name>
<feature type="domain" description="Bacterial sugar transferase" evidence="3">
    <location>
        <begin position="6"/>
        <end position="196"/>
    </location>
</feature>
<protein>
    <submittedName>
        <fullName evidence="4">Sugar transferase</fullName>
    </submittedName>
</protein>
<dbReference type="PANTHER" id="PTHR30576">
    <property type="entry name" value="COLANIC BIOSYNTHESIS UDP-GLUCOSE LIPID CARRIER TRANSFERASE"/>
    <property type="match status" value="1"/>
</dbReference>
<comment type="similarity">
    <text evidence="1">Belongs to the bacterial sugar transferase family.</text>
</comment>
<dbReference type="KEGG" id="mbah:HYN46_16370"/>